<dbReference type="InterPro" id="IPR004360">
    <property type="entry name" value="Glyas_Fos-R_dOase_dom"/>
</dbReference>
<feature type="domain" description="VOC" evidence="1">
    <location>
        <begin position="2"/>
        <end position="128"/>
    </location>
</feature>
<dbReference type="PROSITE" id="PS51819">
    <property type="entry name" value="VOC"/>
    <property type="match status" value="1"/>
</dbReference>
<dbReference type="InterPro" id="IPR051332">
    <property type="entry name" value="Fosfomycin_Res_Enzymes"/>
</dbReference>
<dbReference type="PANTHER" id="PTHR36113:SF1">
    <property type="entry name" value="GLYOXALASE_BLEOMYCIN RESISTANCE PROTEIN_DIOXYGENASE"/>
    <property type="match status" value="1"/>
</dbReference>
<comment type="caution">
    <text evidence="2">The sequence shown here is derived from an EMBL/GenBank/DDBJ whole genome shotgun (WGS) entry which is preliminary data.</text>
</comment>
<evidence type="ECO:0000313" key="2">
    <source>
        <dbReference type="EMBL" id="MFC3912271.1"/>
    </source>
</evidence>
<dbReference type="Proteomes" id="UP001595692">
    <property type="component" value="Unassembled WGS sequence"/>
</dbReference>
<protein>
    <submittedName>
        <fullName evidence="2">VOC family protein</fullName>
    </submittedName>
</protein>
<dbReference type="RefSeq" id="WP_377150374.1">
    <property type="nucleotide sequence ID" value="NZ_JBHSAF010000001.1"/>
</dbReference>
<sequence length="128" mass="14818">MVIEHVAIWCQDLEKMRTFYQHYFQLQSNHKYTNARGFQSYFLRFSSGCRIELMQWDQVSTGHNDAERQFLGLGHIALSLGSREAVDNLTRKLQQDGYTCVSGPRVTGDGYYESCILDPELNRIELCA</sequence>
<evidence type="ECO:0000259" key="1">
    <source>
        <dbReference type="PROSITE" id="PS51819"/>
    </source>
</evidence>
<dbReference type="InterPro" id="IPR029068">
    <property type="entry name" value="Glyas_Bleomycin-R_OHBP_Dase"/>
</dbReference>
<accession>A0ABV8CJ63</accession>
<dbReference type="Pfam" id="PF00903">
    <property type="entry name" value="Glyoxalase"/>
    <property type="match status" value="1"/>
</dbReference>
<reference evidence="3" key="1">
    <citation type="journal article" date="2019" name="Int. J. Syst. Evol. Microbiol.">
        <title>The Global Catalogue of Microorganisms (GCM) 10K type strain sequencing project: providing services to taxonomists for standard genome sequencing and annotation.</title>
        <authorList>
            <consortium name="The Broad Institute Genomics Platform"/>
            <consortium name="The Broad Institute Genome Sequencing Center for Infectious Disease"/>
            <person name="Wu L."/>
            <person name="Ma J."/>
        </authorList>
    </citation>
    <scope>NUCLEOTIDE SEQUENCE [LARGE SCALE GENOMIC DNA]</scope>
    <source>
        <strain evidence="3">CCUG 54939</strain>
    </source>
</reference>
<name>A0ABV8CJ63_9GAMM</name>
<keyword evidence="3" id="KW-1185">Reference proteome</keyword>
<proteinExistence type="predicted"/>
<dbReference type="Gene3D" id="3.10.180.10">
    <property type="entry name" value="2,3-Dihydroxybiphenyl 1,2-Dioxygenase, domain 1"/>
    <property type="match status" value="1"/>
</dbReference>
<gene>
    <name evidence="2" type="ORF">ACFOSS_02175</name>
</gene>
<organism evidence="2 3">
    <name type="scientific">Pseudaeromonas sharmana</name>
    <dbReference type="NCBI Taxonomy" id="328412"/>
    <lineage>
        <taxon>Bacteria</taxon>
        <taxon>Pseudomonadati</taxon>
        <taxon>Pseudomonadota</taxon>
        <taxon>Gammaproteobacteria</taxon>
        <taxon>Aeromonadales</taxon>
        <taxon>Aeromonadaceae</taxon>
        <taxon>Pseudaeromonas</taxon>
    </lineage>
</organism>
<evidence type="ECO:0000313" key="3">
    <source>
        <dbReference type="Proteomes" id="UP001595692"/>
    </source>
</evidence>
<dbReference type="EMBL" id="JBHSAF010000001">
    <property type="protein sequence ID" value="MFC3912271.1"/>
    <property type="molecule type" value="Genomic_DNA"/>
</dbReference>
<dbReference type="InterPro" id="IPR037523">
    <property type="entry name" value="VOC_core"/>
</dbReference>
<dbReference type="SUPFAM" id="SSF54593">
    <property type="entry name" value="Glyoxalase/Bleomycin resistance protein/Dihydroxybiphenyl dioxygenase"/>
    <property type="match status" value="1"/>
</dbReference>
<dbReference type="PANTHER" id="PTHR36113">
    <property type="entry name" value="LYASE, PUTATIVE-RELATED-RELATED"/>
    <property type="match status" value="1"/>
</dbReference>